<evidence type="ECO:0000256" key="2">
    <source>
        <dbReference type="PROSITE-ProRule" id="PRU00117"/>
    </source>
</evidence>
<dbReference type="SUPFAM" id="SSF54791">
    <property type="entry name" value="Eukaryotic type KH-domain (KH-domain type I)"/>
    <property type="match status" value="2"/>
</dbReference>
<name>A0ABN9RVA6_9DINO</name>
<comment type="caution">
    <text evidence="5">The sequence shown here is derived from an EMBL/GenBank/DDBJ whole genome shotgun (WGS) entry which is preliminary data.</text>
</comment>
<accession>A0ABN9RVA6</accession>
<dbReference type="InterPro" id="IPR004087">
    <property type="entry name" value="KH_dom"/>
</dbReference>
<keyword evidence="1" id="KW-0677">Repeat</keyword>
<feature type="non-terminal residue" evidence="5">
    <location>
        <position position="1"/>
    </location>
</feature>
<dbReference type="PANTHER" id="PTHR10288">
    <property type="entry name" value="KH DOMAIN CONTAINING RNA BINDING PROTEIN"/>
    <property type="match status" value="1"/>
</dbReference>
<reference evidence="5" key="1">
    <citation type="submission" date="2023-10" db="EMBL/GenBank/DDBJ databases">
        <authorList>
            <person name="Chen Y."/>
            <person name="Shah S."/>
            <person name="Dougan E. K."/>
            <person name="Thang M."/>
            <person name="Chan C."/>
        </authorList>
    </citation>
    <scope>NUCLEOTIDE SEQUENCE [LARGE SCALE GENOMIC DNA]</scope>
</reference>
<evidence type="ECO:0000313" key="5">
    <source>
        <dbReference type="EMBL" id="CAK0822381.1"/>
    </source>
</evidence>
<sequence>NLELPKHATGKVIGTGGKQIAEIRQTSGAQVDVDKSGDFCRVRVMGPRESVEKAKRLIAAIMDPPSAAPAVGQGQATPGFFMQLPRNAVGRLIGAGGARITELQEKSACKIDVDRSTEPPTVRFSGTPESIEV</sequence>
<evidence type="ECO:0000259" key="4">
    <source>
        <dbReference type="SMART" id="SM00322"/>
    </source>
</evidence>
<keyword evidence="6" id="KW-1185">Reference proteome</keyword>
<evidence type="ECO:0000313" key="6">
    <source>
        <dbReference type="Proteomes" id="UP001189429"/>
    </source>
</evidence>
<dbReference type="EMBL" id="CAUYUJ010007928">
    <property type="protein sequence ID" value="CAK0822381.1"/>
    <property type="molecule type" value="Genomic_DNA"/>
</dbReference>
<evidence type="ECO:0000256" key="3">
    <source>
        <dbReference type="SAM" id="MobiDB-lite"/>
    </source>
</evidence>
<keyword evidence="2" id="KW-0694">RNA-binding</keyword>
<proteinExistence type="predicted"/>
<feature type="domain" description="K Homology" evidence="4">
    <location>
        <begin position="76"/>
        <end position="133"/>
    </location>
</feature>
<feature type="non-terminal residue" evidence="5">
    <location>
        <position position="133"/>
    </location>
</feature>
<dbReference type="PROSITE" id="PS50084">
    <property type="entry name" value="KH_TYPE_1"/>
    <property type="match status" value="2"/>
</dbReference>
<dbReference type="CDD" id="cd00105">
    <property type="entry name" value="KH-I"/>
    <property type="match status" value="2"/>
</dbReference>
<protein>
    <recommendedName>
        <fullName evidence="4">K Homology domain-containing protein</fullName>
    </recommendedName>
</protein>
<dbReference type="Proteomes" id="UP001189429">
    <property type="component" value="Unassembled WGS sequence"/>
</dbReference>
<feature type="domain" description="K Homology" evidence="4">
    <location>
        <begin position="1"/>
        <end position="63"/>
    </location>
</feature>
<feature type="region of interest" description="Disordered" evidence="3">
    <location>
        <begin position="113"/>
        <end position="133"/>
    </location>
</feature>
<dbReference type="InterPro" id="IPR036612">
    <property type="entry name" value="KH_dom_type_1_sf"/>
</dbReference>
<dbReference type="Pfam" id="PF00013">
    <property type="entry name" value="KH_1"/>
    <property type="match status" value="2"/>
</dbReference>
<evidence type="ECO:0000256" key="1">
    <source>
        <dbReference type="ARBA" id="ARBA00022737"/>
    </source>
</evidence>
<dbReference type="Gene3D" id="3.30.1370.10">
    <property type="entry name" value="K Homology domain, type 1"/>
    <property type="match status" value="2"/>
</dbReference>
<dbReference type="InterPro" id="IPR004088">
    <property type="entry name" value="KH_dom_type_1"/>
</dbReference>
<gene>
    <name evidence="5" type="ORF">PCOR1329_LOCUS23429</name>
</gene>
<organism evidence="5 6">
    <name type="scientific">Prorocentrum cordatum</name>
    <dbReference type="NCBI Taxonomy" id="2364126"/>
    <lineage>
        <taxon>Eukaryota</taxon>
        <taxon>Sar</taxon>
        <taxon>Alveolata</taxon>
        <taxon>Dinophyceae</taxon>
        <taxon>Prorocentrales</taxon>
        <taxon>Prorocentraceae</taxon>
        <taxon>Prorocentrum</taxon>
    </lineage>
</organism>
<dbReference type="SMART" id="SM00322">
    <property type="entry name" value="KH"/>
    <property type="match status" value="2"/>
</dbReference>